<gene>
    <name evidence="1" type="ORF">J2I47_05070</name>
</gene>
<dbReference type="InterPro" id="IPR036852">
    <property type="entry name" value="Peptidase_S8/S53_dom_sf"/>
</dbReference>
<organism evidence="1 2">
    <name type="scientific">Fibrella rubiginis</name>
    <dbReference type="NCBI Taxonomy" id="2817060"/>
    <lineage>
        <taxon>Bacteria</taxon>
        <taxon>Pseudomonadati</taxon>
        <taxon>Bacteroidota</taxon>
        <taxon>Cytophagia</taxon>
        <taxon>Cytophagales</taxon>
        <taxon>Spirosomataceae</taxon>
        <taxon>Fibrella</taxon>
    </lineage>
</organism>
<dbReference type="Proteomes" id="UP000664034">
    <property type="component" value="Unassembled WGS sequence"/>
</dbReference>
<comment type="caution">
    <text evidence="1">The sequence shown here is derived from an EMBL/GenBank/DDBJ whole genome shotgun (WGS) entry which is preliminary data.</text>
</comment>
<evidence type="ECO:0000313" key="2">
    <source>
        <dbReference type="Proteomes" id="UP000664034"/>
    </source>
</evidence>
<evidence type="ECO:0008006" key="3">
    <source>
        <dbReference type="Google" id="ProtNLM"/>
    </source>
</evidence>
<protein>
    <recommendedName>
        <fullName evidence="3">Subtilase family protein</fullName>
    </recommendedName>
</protein>
<dbReference type="Gene3D" id="3.40.50.200">
    <property type="entry name" value="Peptidase S8/S53 domain"/>
    <property type="match status" value="1"/>
</dbReference>
<dbReference type="GO" id="GO:0004252">
    <property type="term" value="F:serine-type endopeptidase activity"/>
    <property type="evidence" value="ECO:0007669"/>
    <property type="project" value="InterPro"/>
</dbReference>
<keyword evidence="2" id="KW-1185">Reference proteome</keyword>
<dbReference type="EMBL" id="JAFMYV010000002">
    <property type="protein sequence ID" value="MBO0935912.1"/>
    <property type="molecule type" value="Genomic_DNA"/>
</dbReference>
<dbReference type="RefSeq" id="WP_207363471.1">
    <property type="nucleotide sequence ID" value="NZ_JAFMYV010000002.1"/>
</dbReference>
<dbReference type="AlphaFoldDB" id="A0A939GG68"/>
<evidence type="ECO:0000313" key="1">
    <source>
        <dbReference type="EMBL" id="MBO0935912.1"/>
    </source>
</evidence>
<accession>A0A939GG68</accession>
<reference evidence="1" key="1">
    <citation type="submission" date="2021-03" db="EMBL/GenBank/DDBJ databases">
        <title>Fibrella sp. HMF5335 genome sequencing and assembly.</title>
        <authorList>
            <person name="Kang H."/>
            <person name="Kim H."/>
            <person name="Bae S."/>
            <person name="Joh K."/>
        </authorList>
    </citation>
    <scope>NUCLEOTIDE SEQUENCE</scope>
    <source>
        <strain evidence="1">HMF5335</strain>
    </source>
</reference>
<dbReference type="GO" id="GO:0006508">
    <property type="term" value="P:proteolysis"/>
    <property type="evidence" value="ECO:0007669"/>
    <property type="project" value="InterPro"/>
</dbReference>
<proteinExistence type="predicted"/>
<name>A0A939GG68_9BACT</name>
<dbReference type="SUPFAM" id="SSF52743">
    <property type="entry name" value="Subtilisin-like"/>
    <property type="match status" value="1"/>
</dbReference>
<sequence length="512" mass="55922">MPYLILKIDPSVQLSANWLKSLEATDSTFTDVYTELVTDTSPQENGRLRPDTDTYTKSSAQFTPMDEQRVVDFAKKNNLSISFLFKGSSPRAIADFQRYYRLNRPDGVNYLNYFRLSNPKGEIPPETERRKLVDVQGVTYLEAQPDDERVPLTHHPNANKPVSGQPRTISLLARLIRFIVAIVRVIIRVIFTLFRSGPAPIAPPPISSCQNYMQELGIDQAWLRPQPGTGQDVRLAIIDHQWMRNITPLYTIPPANYPNPNPDGATDHGTNTLGVLLPRFSVPSRPYVGLVPKTDVYLSTVDGPNGIQDNHSALLNAKLNASGPIVTDKTGVILVQIGTSAGQLPLENQNSTIFDIIKCATSAPVSIAVVEAAGNGTSTINTTTDSGAIMIGSTNYPTPPAVNHRYTRRANSNSGPRIDVFVWGDQIRTVVNVGPTPATFTDTSAASTIVAGIVCSLQSIARAQYGKVIPPGELRNWLRAVNQPMGTGAATTYKMPLMADLLVKLDAYCTTH</sequence>